<dbReference type="PANTHER" id="PTHR12049:SF7">
    <property type="entry name" value="PROTEIN ARGININE METHYLTRANSFERASE NDUFAF7, MITOCHONDRIAL"/>
    <property type="match status" value="1"/>
</dbReference>
<keyword evidence="2" id="KW-0808">Transferase</keyword>
<reference evidence="5" key="1">
    <citation type="journal article" date="2019" name="Int. J. Syst. Evol. Microbiol.">
        <title>The Global Catalogue of Microorganisms (GCM) 10K type strain sequencing project: providing services to taxonomists for standard genome sequencing and annotation.</title>
        <authorList>
            <consortium name="The Broad Institute Genomics Platform"/>
            <consortium name="The Broad Institute Genome Sequencing Center for Infectious Disease"/>
            <person name="Wu L."/>
            <person name="Ma J."/>
        </authorList>
    </citation>
    <scope>NUCLEOTIDE SEQUENCE [LARGE SCALE GENOMIC DNA]</scope>
    <source>
        <strain evidence="5">CGMCC 4.7106</strain>
    </source>
</reference>
<sequence length="399" mass="43910">MPDADPQPQPNDCSGADDYPNPMDSATPSFPTMQERLLAEIAESGPLAFPDFLDLALYHPEQGYYAAGSAQVGRDGDFYTSVSVGPLFGKLLAHRFLKWWEENGQPAKWRVLEIGAHDGKLAADILAHLASLSPGAWHALEYAVAEPLPRLRTAQEARLRKLSSRLFLAPSLGEIAAQPLPGIAFGNEILDALPFHLVKMTEAGWREIRVSSTPEKELVLAPSLIPSHSPLSEKLAALGDDFPLNYQTELRTNFPDFLQAVSACLENGMLLFIDYGFAAPEYYDRHRSNGTLRTFFKHRAAEDPLDRPGGMDITAHVDFTDLAISAQTVGLSPTEFSTQSSYLTHLAKDLIIAGELNDKKSIAQFQSLTHPAHLGAKFHAIELRQSPEIPENVRHRLAL</sequence>
<dbReference type="InterPro" id="IPR038375">
    <property type="entry name" value="NDUFAF7_sf"/>
</dbReference>
<dbReference type="SUPFAM" id="SSF53335">
    <property type="entry name" value="S-adenosyl-L-methionine-dependent methyltransferases"/>
    <property type="match status" value="1"/>
</dbReference>
<dbReference type="Pfam" id="PF02636">
    <property type="entry name" value="Methyltransf_28"/>
    <property type="match status" value="1"/>
</dbReference>
<dbReference type="InterPro" id="IPR003788">
    <property type="entry name" value="NDUFAF7"/>
</dbReference>
<feature type="region of interest" description="Disordered" evidence="3">
    <location>
        <begin position="1"/>
        <end position="29"/>
    </location>
</feature>
<dbReference type="InterPro" id="IPR029063">
    <property type="entry name" value="SAM-dependent_MTases_sf"/>
</dbReference>
<gene>
    <name evidence="4" type="ORF">ACFSSA_05585</name>
</gene>
<evidence type="ECO:0000256" key="1">
    <source>
        <dbReference type="ARBA" id="ARBA00022603"/>
    </source>
</evidence>
<dbReference type="GO" id="GO:0008168">
    <property type="term" value="F:methyltransferase activity"/>
    <property type="evidence" value="ECO:0007669"/>
    <property type="project" value="UniProtKB-KW"/>
</dbReference>
<name>A0ABW5D6G5_9BACT</name>
<comment type="caution">
    <text evidence="4">The sequence shown here is derived from an EMBL/GenBank/DDBJ whole genome shotgun (WGS) entry which is preliminary data.</text>
</comment>
<dbReference type="Proteomes" id="UP001597375">
    <property type="component" value="Unassembled WGS sequence"/>
</dbReference>
<keyword evidence="5" id="KW-1185">Reference proteome</keyword>
<proteinExistence type="predicted"/>
<dbReference type="EMBL" id="JBHUIT010000003">
    <property type="protein sequence ID" value="MFD2256140.1"/>
    <property type="molecule type" value="Genomic_DNA"/>
</dbReference>
<accession>A0ABW5D6G5</accession>
<evidence type="ECO:0000256" key="3">
    <source>
        <dbReference type="SAM" id="MobiDB-lite"/>
    </source>
</evidence>
<dbReference type="Gene3D" id="3.40.50.12710">
    <property type="match status" value="1"/>
</dbReference>
<dbReference type="PANTHER" id="PTHR12049">
    <property type="entry name" value="PROTEIN ARGININE METHYLTRANSFERASE NDUFAF7, MITOCHONDRIAL"/>
    <property type="match status" value="1"/>
</dbReference>
<protein>
    <submittedName>
        <fullName evidence="4">Class I SAM-dependent methyltransferase</fullName>
    </submittedName>
</protein>
<organism evidence="4 5">
    <name type="scientific">Luteolibacter algae</name>
    <dbReference type="NCBI Taxonomy" id="454151"/>
    <lineage>
        <taxon>Bacteria</taxon>
        <taxon>Pseudomonadati</taxon>
        <taxon>Verrucomicrobiota</taxon>
        <taxon>Verrucomicrobiia</taxon>
        <taxon>Verrucomicrobiales</taxon>
        <taxon>Verrucomicrobiaceae</taxon>
        <taxon>Luteolibacter</taxon>
    </lineage>
</organism>
<evidence type="ECO:0000313" key="4">
    <source>
        <dbReference type="EMBL" id="MFD2256140.1"/>
    </source>
</evidence>
<evidence type="ECO:0000313" key="5">
    <source>
        <dbReference type="Proteomes" id="UP001597375"/>
    </source>
</evidence>
<evidence type="ECO:0000256" key="2">
    <source>
        <dbReference type="ARBA" id="ARBA00022679"/>
    </source>
</evidence>
<keyword evidence="1 4" id="KW-0489">Methyltransferase</keyword>
<dbReference type="RefSeq" id="WP_386819107.1">
    <property type="nucleotide sequence ID" value="NZ_JBHUIT010000003.1"/>
</dbReference>
<dbReference type="GO" id="GO:0032259">
    <property type="term" value="P:methylation"/>
    <property type="evidence" value="ECO:0007669"/>
    <property type="project" value="UniProtKB-KW"/>
</dbReference>